<dbReference type="Gene3D" id="3.30.70.1730">
    <property type="match status" value="1"/>
</dbReference>
<proteinExistence type="inferred from homology"/>
<dbReference type="STRING" id="36087.A0A077Z1P1"/>
<reference evidence="4" key="1">
    <citation type="submission" date="2014-01" db="EMBL/GenBank/DDBJ databases">
        <authorList>
            <person name="Aslett M."/>
        </authorList>
    </citation>
    <scope>NUCLEOTIDE SEQUENCE</scope>
</reference>
<accession>A0A077Z1P1</accession>
<evidence type="ECO:0000256" key="3">
    <source>
        <dbReference type="ARBA" id="ARBA00035716"/>
    </source>
</evidence>
<sequence length="243" mass="27361">MTSTFVASFRSIHRSAAVGANAPKISKPIPRHFARRVFEKVVQPVLEDPAIARQRRKLCKLALRKEESNLDVRQQLTPIEYALSKCIRSKLLETKLLAVCHCLPCAGRQKHLDSMKLGSKGFILKVYNNKVMSHIIKDSSLAQLYPLFNSSNIILLAERADLLPLLSKELKSIRWLILLACVVNNRILTAKEVEEFQEKSIQNFAMETVSLTQHPVEGLCNVTQSLQNQFCGLLNQVSLGNTK</sequence>
<dbReference type="Proteomes" id="UP000030665">
    <property type="component" value="Unassembled WGS sequence"/>
</dbReference>
<organism evidence="4 5">
    <name type="scientific">Trichuris trichiura</name>
    <name type="common">Whipworm</name>
    <name type="synonym">Trichocephalus trichiurus</name>
    <dbReference type="NCBI Taxonomy" id="36087"/>
    <lineage>
        <taxon>Eukaryota</taxon>
        <taxon>Metazoa</taxon>
        <taxon>Ecdysozoa</taxon>
        <taxon>Nematoda</taxon>
        <taxon>Enoplea</taxon>
        <taxon>Dorylaimia</taxon>
        <taxon>Trichinellida</taxon>
        <taxon>Trichuridae</taxon>
        <taxon>Trichuris</taxon>
    </lineage>
</organism>
<evidence type="ECO:0000313" key="5">
    <source>
        <dbReference type="Proteomes" id="UP000030665"/>
    </source>
</evidence>
<dbReference type="EMBL" id="HG805861">
    <property type="protein sequence ID" value="CDW53608.1"/>
    <property type="molecule type" value="Genomic_DNA"/>
</dbReference>
<gene>
    <name evidence="4" type="ORF">TTRE_0000187301</name>
</gene>
<evidence type="ECO:0000256" key="1">
    <source>
        <dbReference type="ARBA" id="ARBA00008889"/>
    </source>
</evidence>
<evidence type="ECO:0000313" key="4">
    <source>
        <dbReference type="EMBL" id="CDW53608.1"/>
    </source>
</evidence>
<dbReference type="SUPFAM" id="SSF160369">
    <property type="entry name" value="Ribosomal protein L10-like"/>
    <property type="match status" value="1"/>
</dbReference>
<reference evidence="4" key="2">
    <citation type="submission" date="2014-03" db="EMBL/GenBank/DDBJ databases">
        <title>The whipworm genome and dual-species transcriptomics of an intimate host-pathogen interaction.</title>
        <authorList>
            <person name="Foth B.J."/>
            <person name="Tsai I.J."/>
            <person name="Reid A.J."/>
            <person name="Bancroft A.J."/>
            <person name="Nichol S."/>
            <person name="Tracey A."/>
            <person name="Holroyd N."/>
            <person name="Cotton J.A."/>
            <person name="Stanley E.J."/>
            <person name="Zarowiecki M."/>
            <person name="Liu J.Z."/>
            <person name="Huckvale T."/>
            <person name="Cooper P.J."/>
            <person name="Grencis R.K."/>
            <person name="Berriman M."/>
        </authorList>
    </citation>
    <scope>NUCLEOTIDE SEQUENCE [LARGE SCALE GENOMIC DNA]</scope>
</reference>
<name>A0A077Z1P1_TRITR</name>
<comment type="similarity">
    <text evidence="1">Belongs to the universal ribosomal protein uL10 family.</text>
</comment>
<evidence type="ECO:0000256" key="2">
    <source>
        <dbReference type="ARBA" id="ARBA00035707"/>
    </source>
</evidence>
<dbReference type="InterPro" id="IPR043141">
    <property type="entry name" value="Ribosomal_uL10-like_sf"/>
</dbReference>
<keyword evidence="5" id="KW-1185">Reference proteome</keyword>
<dbReference type="OrthoDB" id="360689at2759"/>
<dbReference type="PANTHER" id="PTHR11560">
    <property type="entry name" value="39S RIBOSOMAL PROTEIN L10, MITOCHONDRIAL"/>
    <property type="match status" value="1"/>
</dbReference>
<protein>
    <recommendedName>
        <fullName evidence="2">Large ribosomal subunit protein uL10m</fullName>
    </recommendedName>
    <alternativeName>
        <fullName evidence="3">39S ribosomal protein L10, mitochondrial</fullName>
    </alternativeName>
</protein>
<dbReference type="AlphaFoldDB" id="A0A077Z1P1"/>
<dbReference type="InterPro" id="IPR047865">
    <property type="entry name" value="Ribosomal_uL10_bac_type"/>
</dbReference>